<dbReference type="Proteomes" id="UP000477680">
    <property type="component" value="Chromosome"/>
</dbReference>
<dbReference type="GO" id="GO:0008474">
    <property type="term" value="F:palmitoyl-(protein) hydrolase activity"/>
    <property type="evidence" value="ECO:0007669"/>
    <property type="project" value="UniProtKB-EC"/>
</dbReference>
<gene>
    <name evidence="13" type="ORF">G3T16_18235</name>
</gene>
<evidence type="ECO:0000256" key="10">
    <source>
        <dbReference type="ARBA" id="ARBA00047409"/>
    </source>
</evidence>
<dbReference type="Gene3D" id="3.40.50.1820">
    <property type="entry name" value="alpha/beta hydrolase"/>
    <property type="match status" value="1"/>
</dbReference>
<evidence type="ECO:0000256" key="9">
    <source>
        <dbReference type="ARBA" id="ARBA00046047"/>
    </source>
</evidence>
<dbReference type="InterPro" id="IPR029058">
    <property type="entry name" value="AB_hydrolase_fold"/>
</dbReference>
<keyword evidence="14" id="KW-1185">Reference proteome</keyword>
<sequence length="256" mass="27837">MTTAAFTSPEGHRLAYRCSAPRDGTDLTFVWLSGFKSDMTGTKAAALEAWAAATGHGFLAFDYSGHGQSEGVFEEGCVSVWREDALAVIDALSSGPVVLVGSSMGGWLALLVALARPARVKGMLLIAPAPDFTENLLWATMPEQAREEVRTRGYTLRPSQYGEPYTITRRLIVDGRGWLLLGAPIPFEGPVRILQGMRDPDVPWQYAERLLASLTSDDVVLTLVKDGDHRLSRVQDLSRLTACCAELAARGGDRQR</sequence>
<evidence type="ECO:0000256" key="3">
    <source>
        <dbReference type="ARBA" id="ARBA00022946"/>
    </source>
</evidence>
<dbReference type="EMBL" id="CP048711">
    <property type="protein sequence ID" value="QIB67041.1"/>
    <property type="molecule type" value="Genomic_DNA"/>
</dbReference>
<evidence type="ECO:0000313" key="13">
    <source>
        <dbReference type="EMBL" id="QIB67041.1"/>
    </source>
</evidence>
<evidence type="ECO:0000256" key="1">
    <source>
        <dbReference type="ARBA" id="ARBA00012423"/>
    </source>
</evidence>
<evidence type="ECO:0000256" key="5">
    <source>
        <dbReference type="ARBA" id="ARBA00039314"/>
    </source>
</evidence>
<evidence type="ECO:0000256" key="6">
    <source>
        <dbReference type="ARBA" id="ARBA00041520"/>
    </source>
</evidence>
<dbReference type="AlphaFoldDB" id="A0A6C0U4L3"/>
<reference evidence="13 14" key="1">
    <citation type="submission" date="2020-02" db="EMBL/GenBank/DDBJ databases">
        <title>Genome sequencing for Kineobactrum sp. M2.</title>
        <authorList>
            <person name="Park S.-J."/>
        </authorList>
    </citation>
    <scope>NUCLEOTIDE SEQUENCE [LARGE SCALE GENOMIC DNA]</scope>
    <source>
        <strain evidence="13 14">M2</strain>
    </source>
</reference>
<dbReference type="PRINTS" id="PR00111">
    <property type="entry name" value="ABHYDROLASE"/>
</dbReference>
<dbReference type="EC" id="3.1.1.93" evidence="4"/>
<comment type="catalytic activity">
    <reaction evidence="11">
        <text>mycophenolic acid O-acyl-beta-D-glucuronide + H2O = mycophenolate + D-glucuronate + H(+)</text>
        <dbReference type="Rhea" id="RHEA:34179"/>
        <dbReference type="ChEBI" id="CHEBI:15377"/>
        <dbReference type="ChEBI" id="CHEBI:15378"/>
        <dbReference type="ChEBI" id="CHEBI:58720"/>
        <dbReference type="ChEBI" id="CHEBI:62932"/>
        <dbReference type="ChEBI" id="CHEBI:66982"/>
        <dbReference type="EC" id="3.1.1.93"/>
    </reaction>
    <physiologicalReaction direction="left-to-right" evidence="11">
        <dbReference type="Rhea" id="RHEA:34180"/>
    </physiologicalReaction>
</comment>
<comment type="catalytic activity">
    <reaction evidence="10">
        <text>S-hexadecanoyl-L-cysteinyl-[protein] + H2O = L-cysteinyl-[protein] + hexadecanoate + H(+)</text>
        <dbReference type="Rhea" id="RHEA:19233"/>
        <dbReference type="Rhea" id="RHEA-COMP:10131"/>
        <dbReference type="Rhea" id="RHEA-COMP:11032"/>
        <dbReference type="ChEBI" id="CHEBI:7896"/>
        <dbReference type="ChEBI" id="CHEBI:15377"/>
        <dbReference type="ChEBI" id="CHEBI:15378"/>
        <dbReference type="ChEBI" id="CHEBI:29950"/>
        <dbReference type="ChEBI" id="CHEBI:74151"/>
        <dbReference type="EC" id="3.1.2.22"/>
    </reaction>
    <physiologicalReaction direction="left-to-right" evidence="10">
        <dbReference type="Rhea" id="RHEA:19234"/>
    </physiologicalReaction>
</comment>
<dbReference type="InterPro" id="IPR052382">
    <property type="entry name" value="ABHD10_acyl-thioesterase"/>
</dbReference>
<dbReference type="EC" id="3.1.2.22" evidence="1"/>
<dbReference type="Pfam" id="PF12697">
    <property type="entry name" value="Abhydrolase_6"/>
    <property type="match status" value="1"/>
</dbReference>
<proteinExistence type="predicted"/>
<keyword evidence="2 13" id="KW-0378">Hydrolase</keyword>
<evidence type="ECO:0000256" key="2">
    <source>
        <dbReference type="ARBA" id="ARBA00022801"/>
    </source>
</evidence>
<evidence type="ECO:0000256" key="8">
    <source>
        <dbReference type="ARBA" id="ARBA00042704"/>
    </source>
</evidence>
<name>A0A6C0U4L3_9GAMM</name>
<evidence type="ECO:0000256" key="4">
    <source>
        <dbReference type="ARBA" id="ARBA00039132"/>
    </source>
</evidence>
<evidence type="ECO:0000313" key="14">
    <source>
        <dbReference type="Proteomes" id="UP000477680"/>
    </source>
</evidence>
<dbReference type="RefSeq" id="WP_163496469.1">
    <property type="nucleotide sequence ID" value="NZ_CP048711.1"/>
</dbReference>
<keyword evidence="3" id="KW-0809">Transit peptide</keyword>
<dbReference type="SUPFAM" id="SSF53474">
    <property type="entry name" value="alpha/beta-Hydrolases"/>
    <property type="match status" value="1"/>
</dbReference>
<comment type="function">
    <text evidence="9">Acts as an acyl-protein thioesterase that hydrolyzes fatty acids from acylated residues in proteins. Regulates the mitochondrial S-depalmitoylation of the nucleophilic active site residue of peroxiredoxin-5/PRDX5, a key antioxidant protein, therefore modulating mitochondrial antioxidant ability. Also catalyzes the deglucuronidation of mycophenolic acid acyl-glucuronide, an active metabolite of the immunosuppressant drug mycophenolate.</text>
</comment>
<dbReference type="PANTHER" id="PTHR16138">
    <property type="entry name" value="MYCOPHENOLIC ACID ACYL-GLUCURONIDE ESTERASE, MITOCHONDRIAL"/>
    <property type="match status" value="1"/>
</dbReference>
<protein>
    <recommendedName>
        <fullName evidence="5">Palmitoyl-protein thioesterase ABHD10, mitochondrial</fullName>
        <ecNumber evidence="4">3.1.1.93</ecNumber>
        <ecNumber evidence="1">3.1.2.22</ecNumber>
    </recommendedName>
    <alternativeName>
        <fullName evidence="7">Acyl-protein thioesterase ABHD10</fullName>
    </alternativeName>
    <alternativeName>
        <fullName evidence="8">Alpha/beta hydrolase domain-containing protein 10</fullName>
    </alternativeName>
    <alternativeName>
        <fullName evidence="6">Mycophenolic acid acyl-glucuronide esterase, mitochondrial</fullName>
    </alternativeName>
</protein>
<feature type="domain" description="AB hydrolase-1" evidence="12">
    <location>
        <begin position="47"/>
        <end position="229"/>
    </location>
</feature>
<dbReference type="PANTHER" id="PTHR16138:SF7">
    <property type="entry name" value="PALMITOYL-PROTEIN THIOESTERASE ABHD10, MITOCHONDRIAL"/>
    <property type="match status" value="1"/>
</dbReference>
<dbReference type="GO" id="GO:0102390">
    <property type="term" value="F:mycophenolic acid acyl-glucuronide esterase activity"/>
    <property type="evidence" value="ECO:0007669"/>
    <property type="project" value="UniProtKB-EC"/>
</dbReference>
<dbReference type="KEGG" id="kim:G3T16_18235"/>
<evidence type="ECO:0000259" key="12">
    <source>
        <dbReference type="Pfam" id="PF12697"/>
    </source>
</evidence>
<evidence type="ECO:0000256" key="11">
    <source>
        <dbReference type="ARBA" id="ARBA00047972"/>
    </source>
</evidence>
<organism evidence="13 14">
    <name type="scientific">Kineobactrum salinum</name>
    <dbReference type="NCBI Taxonomy" id="2708301"/>
    <lineage>
        <taxon>Bacteria</taxon>
        <taxon>Pseudomonadati</taxon>
        <taxon>Pseudomonadota</taxon>
        <taxon>Gammaproteobacteria</taxon>
        <taxon>Cellvibrionales</taxon>
        <taxon>Halieaceae</taxon>
        <taxon>Kineobactrum</taxon>
    </lineage>
</organism>
<dbReference type="InterPro" id="IPR000073">
    <property type="entry name" value="AB_hydrolase_1"/>
</dbReference>
<accession>A0A6C0U4L3</accession>
<evidence type="ECO:0000256" key="7">
    <source>
        <dbReference type="ARBA" id="ARBA00042645"/>
    </source>
</evidence>